<dbReference type="GO" id="GO:0003677">
    <property type="term" value="F:DNA binding"/>
    <property type="evidence" value="ECO:0007669"/>
    <property type="project" value="UniProtKB-KW"/>
</dbReference>
<dbReference type="Pfam" id="PF13545">
    <property type="entry name" value="HTH_Crp_2"/>
    <property type="match status" value="1"/>
</dbReference>
<dbReference type="AlphaFoldDB" id="A0A368W2P7"/>
<dbReference type="GO" id="GO:0003700">
    <property type="term" value="F:DNA-binding transcription factor activity"/>
    <property type="evidence" value="ECO:0007669"/>
    <property type="project" value="TreeGrafter"/>
</dbReference>
<dbReference type="InterPro" id="IPR012318">
    <property type="entry name" value="HTH_CRP"/>
</dbReference>
<dbReference type="OrthoDB" id="581021at2"/>
<comment type="caution">
    <text evidence="7">The sequence shown here is derived from an EMBL/GenBank/DDBJ whole genome shotgun (WGS) entry which is preliminary data.</text>
</comment>
<proteinExistence type="predicted"/>
<dbReference type="InterPro" id="IPR036388">
    <property type="entry name" value="WH-like_DNA-bd_sf"/>
</dbReference>
<dbReference type="SUPFAM" id="SSF46785">
    <property type="entry name" value="Winged helix' DNA-binding domain"/>
    <property type="match status" value="1"/>
</dbReference>
<dbReference type="Gene3D" id="2.60.120.10">
    <property type="entry name" value="Jelly Rolls"/>
    <property type="match status" value="1"/>
</dbReference>
<dbReference type="InterPro" id="IPR050397">
    <property type="entry name" value="Env_Response_Regulators"/>
</dbReference>
<dbReference type="SMART" id="SM00100">
    <property type="entry name" value="cNMP"/>
    <property type="match status" value="1"/>
</dbReference>
<evidence type="ECO:0000256" key="3">
    <source>
        <dbReference type="ARBA" id="ARBA00023159"/>
    </source>
</evidence>
<dbReference type="InterPro" id="IPR018490">
    <property type="entry name" value="cNMP-bd_dom_sf"/>
</dbReference>
<keyword evidence="8" id="KW-1185">Reference proteome</keyword>
<dbReference type="Pfam" id="PF00027">
    <property type="entry name" value="cNMP_binding"/>
    <property type="match status" value="1"/>
</dbReference>
<dbReference type="Gene3D" id="1.10.10.10">
    <property type="entry name" value="Winged helix-like DNA-binding domain superfamily/Winged helix DNA-binding domain"/>
    <property type="match status" value="1"/>
</dbReference>
<dbReference type="InterPro" id="IPR000595">
    <property type="entry name" value="cNMP-bd_dom"/>
</dbReference>
<dbReference type="RefSeq" id="WP_114379731.1">
    <property type="nucleotide sequence ID" value="NZ_QPJD01000005.1"/>
</dbReference>
<evidence type="ECO:0000256" key="2">
    <source>
        <dbReference type="ARBA" id="ARBA00023125"/>
    </source>
</evidence>
<dbReference type="SUPFAM" id="SSF51206">
    <property type="entry name" value="cAMP-binding domain-like"/>
    <property type="match status" value="1"/>
</dbReference>
<dbReference type="PROSITE" id="PS50042">
    <property type="entry name" value="CNMP_BINDING_3"/>
    <property type="match status" value="1"/>
</dbReference>
<dbReference type="Proteomes" id="UP000252415">
    <property type="component" value="Unassembled WGS sequence"/>
</dbReference>
<accession>A0A368W2P7</accession>
<feature type="domain" description="Cyclic nucleotide-binding" evidence="5">
    <location>
        <begin position="36"/>
        <end position="109"/>
    </location>
</feature>
<dbReference type="PROSITE" id="PS51063">
    <property type="entry name" value="HTH_CRP_2"/>
    <property type="match status" value="1"/>
</dbReference>
<evidence type="ECO:0000259" key="5">
    <source>
        <dbReference type="PROSITE" id="PS50042"/>
    </source>
</evidence>
<dbReference type="PANTHER" id="PTHR24567">
    <property type="entry name" value="CRP FAMILY TRANSCRIPTIONAL REGULATORY PROTEIN"/>
    <property type="match status" value="1"/>
</dbReference>
<keyword evidence="3" id="KW-0010">Activator</keyword>
<evidence type="ECO:0000313" key="8">
    <source>
        <dbReference type="Proteomes" id="UP000252415"/>
    </source>
</evidence>
<evidence type="ECO:0000256" key="1">
    <source>
        <dbReference type="ARBA" id="ARBA00023015"/>
    </source>
</evidence>
<dbReference type="InterPro" id="IPR014710">
    <property type="entry name" value="RmlC-like_jellyroll"/>
</dbReference>
<keyword evidence="4" id="KW-0804">Transcription</keyword>
<dbReference type="EMBL" id="QPJD01000005">
    <property type="protein sequence ID" value="RCW48980.1"/>
    <property type="molecule type" value="Genomic_DNA"/>
</dbReference>
<dbReference type="InterPro" id="IPR036390">
    <property type="entry name" value="WH_DNA-bd_sf"/>
</dbReference>
<gene>
    <name evidence="7" type="ORF">DFP97_105165</name>
</gene>
<reference evidence="7 8" key="1">
    <citation type="submission" date="2018-07" db="EMBL/GenBank/DDBJ databases">
        <title>Genomic Encyclopedia of Type Strains, Phase III (KMG-III): the genomes of soil and plant-associated and newly described type strains.</title>
        <authorList>
            <person name="Whitman W."/>
        </authorList>
    </citation>
    <scope>NUCLEOTIDE SEQUENCE [LARGE SCALE GENOMIC DNA]</scope>
    <source>
        <strain evidence="7 8">CECT 7506</strain>
    </source>
</reference>
<organism evidence="7 8">
    <name type="scientific">Paenibacillus prosopidis</name>
    <dbReference type="NCBI Taxonomy" id="630520"/>
    <lineage>
        <taxon>Bacteria</taxon>
        <taxon>Bacillati</taxon>
        <taxon>Bacillota</taxon>
        <taxon>Bacilli</taxon>
        <taxon>Bacillales</taxon>
        <taxon>Paenibacillaceae</taxon>
        <taxon>Paenibacillus</taxon>
    </lineage>
</organism>
<evidence type="ECO:0000259" key="6">
    <source>
        <dbReference type="PROSITE" id="PS51063"/>
    </source>
</evidence>
<dbReference type="CDD" id="cd00038">
    <property type="entry name" value="CAP_ED"/>
    <property type="match status" value="1"/>
</dbReference>
<evidence type="ECO:0000256" key="4">
    <source>
        <dbReference type="ARBA" id="ARBA00023163"/>
    </source>
</evidence>
<name>A0A368W2P7_9BACL</name>
<sequence length="232" mass="26048">MKTIHNKERIGEYVSQYKLDAIFDAGTIGKMTLLAYEKGEAVCSAGDQLDHLFLLVKGKIKVYTTLPNGKSVLLRFNEPLATIGDMELMTGYPVRCMVESMGESMFLALKVDDMGDTAFQNPGFLTFIIKQLSHKLYNVSNASSLNLLYPVENRFASYLISITPDDPLSPKLEEMKTEKLTEVAEMLGTSYRHLNRVITQLVTDGIVERKRGTIYIRDMGRLKELASGNLYS</sequence>
<protein>
    <submittedName>
        <fullName evidence="7">CRP-like cAMP-binding protein</fullName>
    </submittedName>
</protein>
<keyword evidence="2" id="KW-0238">DNA-binding</keyword>
<evidence type="ECO:0000313" key="7">
    <source>
        <dbReference type="EMBL" id="RCW48980.1"/>
    </source>
</evidence>
<keyword evidence="1" id="KW-0805">Transcription regulation</keyword>
<feature type="domain" description="HTH crp-type" evidence="6">
    <location>
        <begin position="149"/>
        <end position="220"/>
    </location>
</feature>
<dbReference type="GO" id="GO:0005829">
    <property type="term" value="C:cytosol"/>
    <property type="evidence" value="ECO:0007669"/>
    <property type="project" value="TreeGrafter"/>
</dbReference>
<dbReference type="PANTHER" id="PTHR24567:SF26">
    <property type="entry name" value="REGULATORY PROTEIN YEIL"/>
    <property type="match status" value="1"/>
</dbReference>